<evidence type="ECO:0000259" key="1">
    <source>
        <dbReference type="Pfam" id="PF01764"/>
    </source>
</evidence>
<comment type="caution">
    <text evidence="2">The sequence shown here is derived from an EMBL/GenBank/DDBJ whole genome shotgun (WGS) entry which is preliminary data.</text>
</comment>
<dbReference type="RefSeq" id="WP_186953639.1">
    <property type="nucleotide sequence ID" value="NZ_JACOFX010000004.1"/>
</dbReference>
<organism evidence="2 3">
    <name type="scientific">Undibacterium umbellatum</name>
    <dbReference type="NCBI Taxonomy" id="2762300"/>
    <lineage>
        <taxon>Bacteria</taxon>
        <taxon>Pseudomonadati</taxon>
        <taxon>Pseudomonadota</taxon>
        <taxon>Betaproteobacteria</taxon>
        <taxon>Burkholderiales</taxon>
        <taxon>Oxalobacteraceae</taxon>
        <taxon>Undibacterium</taxon>
    </lineage>
</organism>
<dbReference type="Proteomes" id="UP000646911">
    <property type="component" value="Unassembled WGS sequence"/>
</dbReference>
<reference evidence="2 3" key="1">
    <citation type="submission" date="2020-08" db="EMBL/GenBank/DDBJ databases">
        <title>Novel species isolated from subtropical streams in China.</title>
        <authorList>
            <person name="Lu H."/>
        </authorList>
    </citation>
    <scope>NUCLEOTIDE SEQUENCE [LARGE SCALE GENOMIC DNA]</scope>
    <source>
        <strain evidence="2 3">NL8W</strain>
    </source>
</reference>
<dbReference type="PANTHER" id="PTHR45856:SF24">
    <property type="entry name" value="FUNGAL LIPASE-LIKE DOMAIN-CONTAINING PROTEIN"/>
    <property type="match status" value="1"/>
</dbReference>
<protein>
    <submittedName>
        <fullName evidence="2">Lipase family protein</fullName>
    </submittedName>
</protein>
<keyword evidence="3" id="KW-1185">Reference proteome</keyword>
<proteinExistence type="predicted"/>
<dbReference type="PANTHER" id="PTHR45856">
    <property type="entry name" value="ALPHA/BETA-HYDROLASES SUPERFAMILY PROTEIN"/>
    <property type="match status" value="1"/>
</dbReference>
<sequence>MNYDNSATALFHPELQAPLLTNNFPASEHALCAELSRLAYWRYENEGLDDQGKFVRKEFTKILVDAGFNHLVLLIDARTGTQGFAATRGGKAYVVFRGSQTDEPADIFIDGFFWPVPWRGKGCVHNGFLASYQGIEGQLNEWLKKHQDMRVYFTGHSLGAAIATLAAAIHTNSTLITFGSPRVGDKEFAQVFDLRDVRRYVNHADLVTRVPPDSLPFATSNSGASTIFPKIVYFAHVQGMRYLDANGKEATGKNALTKFEHASNSVSFNWRLQVRGMWDSNETTINSRSLTDHAPINYLRAVLDLPG</sequence>
<feature type="domain" description="Fungal lipase-type" evidence="1">
    <location>
        <begin position="93"/>
        <end position="213"/>
    </location>
</feature>
<dbReference type="CDD" id="cd00519">
    <property type="entry name" value="Lipase_3"/>
    <property type="match status" value="1"/>
</dbReference>
<accession>A0ABR6Z8L0</accession>
<name>A0ABR6Z8L0_9BURK</name>
<dbReference type="SUPFAM" id="SSF53474">
    <property type="entry name" value="alpha/beta-Hydrolases"/>
    <property type="match status" value="1"/>
</dbReference>
<dbReference type="EMBL" id="JACOFX010000004">
    <property type="protein sequence ID" value="MBC3908090.1"/>
    <property type="molecule type" value="Genomic_DNA"/>
</dbReference>
<dbReference type="InterPro" id="IPR002921">
    <property type="entry name" value="Fungal_lipase-type"/>
</dbReference>
<dbReference type="Gene3D" id="3.40.50.1820">
    <property type="entry name" value="alpha/beta hydrolase"/>
    <property type="match status" value="1"/>
</dbReference>
<evidence type="ECO:0000313" key="3">
    <source>
        <dbReference type="Proteomes" id="UP000646911"/>
    </source>
</evidence>
<dbReference type="InterPro" id="IPR051218">
    <property type="entry name" value="Sec_MonoDiacylglyc_Lipase"/>
</dbReference>
<evidence type="ECO:0000313" key="2">
    <source>
        <dbReference type="EMBL" id="MBC3908090.1"/>
    </source>
</evidence>
<dbReference type="Pfam" id="PF01764">
    <property type="entry name" value="Lipase_3"/>
    <property type="match status" value="1"/>
</dbReference>
<gene>
    <name evidence="2" type="ORF">H8L47_11035</name>
</gene>
<dbReference type="InterPro" id="IPR029058">
    <property type="entry name" value="AB_hydrolase_fold"/>
</dbReference>